<dbReference type="NCBIfam" id="NF008633">
    <property type="entry name" value="PRK11622.1"/>
    <property type="match status" value="1"/>
</dbReference>
<dbReference type="Pfam" id="PF13416">
    <property type="entry name" value="SBP_bac_8"/>
    <property type="match status" value="1"/>
</dbReference>
<reference evidence="2" key="1">
    <citation type="submission" date="2021-06" db="EMBL/GenBank/DDBJ databases">
        <title>Elioraea tepida, sp. nov., a moderately thermophilic aerobic anoxygenic phototrophic bacterium isolated from an alkaline siliceous hot spring mat community in Yellowstone National Park, WY, USA.</title>
        <authorList>
            <person name="Saini M.K."/>
            <person name="Yoshida S."/>
            <person name="Sebastian A."/>
            <person name="Hirose S."/>
            <person name="Hara E."/>
            <person name="Tamaki H."/>
            <person name="Soulier N.T."/>
            <person name="Albert I."/>
            <person name="Hanada S."/>
            <person name="Bryant D.A."/>
            <person name="Tank M."/>
        </authorList>
    </citation>
    <scope>NUCLEOTIDE SEQUENCE</scope>
    <source>
        <strain evidence="2">MS-P2</strain>
    </source>
</reference>
<dbReference type="PIRSF" id="PIRSF029172">
    <property type="entry name" value="UCP029172_ABC_sbc_YnjB"/>
    <property type="match status" value="1"/>
</dbReference>
<dbReference type="InterPro" id="IPR006311">
    <property type="entry name" value="TAT_signal"/>
</dbReference>
<accession>A0A975YJB6</accession>
<evidence type="ECO:0000256" key="1">
    <source>
        <dbReference type="SAM" id="SignalP"/>
    </source>
</evidence>
<feature type="chain" id="PRO_5037974823" evidence="1">
    <location>
        <begin position="23"/>
        <end position="407"/>
    </location>
</feature>
<sequence length="407" mass="44319">MKRLGRRAFLSATLAAPAAAVAQTPGHPLLATPWPDVVAAARGQTVFWNAWGGDDRTNGFIAWANDRVSERYGVRIQHVRLRDTAEAVARVVAEKSAGREQGGSVDLVWINGPNFLAMKEAGLLFGPFVHRLPNARFIDTEGKPATVTDFTVPVEGLAAPWRMAQIVFVYNSATVRDPPRSIPAMLAWARANPGRLTHPTARNFLGATFLKQALYELAPDPSVLLAPATDTAFAAATAPLWAWYDALRPHLWRSGRQFPDNGPAQRALMNDGEIDIMISFNPSEASTAIANGQLPPSVRTFVLERGTIGNASFVAIPFNAAHKEGAMVVANFLLSAEAQAHAQDPRVLGSVSVLAIHRLPPEERARFELLPRGIATLADSELGRPLPEPHPSWMTRIVAEWERRVAR</sequence>
<dbReference type="InterPro" id="IPR027020">
    <property type="entry name" value="YnjB"/>
</dbReference>
<dbReference type="InterPro" id="IPR006059">
    <property type="entry name" value="SBP"/>
</dbReference>
<feature type="signal peptide" evidence="1">
    <location>
        <begin position="1"/>
        <end position="22"/>
    </location>
</feature>
<protein>
    <submittedName>
        <fullName evidence="2">ABC transporter substrate-binding protein</fullName>
    </submittedName>
</protein>
<name>A0A975YJB6_9PROT</name>
<keyword evidence="3" id="KW-1185">Reference proteome</keyword>
<dbReference type="PANTHER" id="PTHR42779">
    <property type="entry name" value="PROTEIN YNJB"/>
    <property type="match status" value="1"/>
</dbReference>
<evidence type="ECO:0000313" key="3">
    <source>
        <dbReference type="Proteomes" id="UP000694001"/>
    </source>
</evidence>
<keyword evidence="1" id="KW-0732">Signal</keyword>
<proteinExistence type="predicted"/>
<organism evidence="2 3">
    <name type="scientific">Elioraea tepida</name>
    <dbReference type="NCBI Taxonomy" id="2843330"/>
    <lineage>
        <taxon>Bacteria</taxon>
        <taxon>Pseudomonadati</taxon>
        <taxon>Pseudomonadota</taxon>
        <taxon>Alphaproteobacteria</taxon>
        <taxon>Acetobacterales</taxon>
        <taxon>Elioraeaceae</taxon>
        <taxon>Elioraea</taxon>
    </lineage>
</organism>
<gene>
    <name evidence="2" type="ORF">KO353_14565</name>
</gene>
<dbReference type="AlphaFoldDB" id="A0A975YJB6"/>
<dbReference type="PROSITE" id="PS51318">
    <property type="entry name" value="TAT"/>
    <property type="match status" value="1"/>
</dbReference>
<dbReference type="PANTHER" id="PTHR42779:SF1">
    <property type="entry name" value="PROTEIN YNJB"/>
    <property type="match status" value="1"/>
</dbReference>
<dbReference type="RefSeq" id="WP_218285503.1">
    <property type="nucleotide sequence ID" value="NZ_CP076448.1"/>
</dbReference>
<dbReference type="Proteomes" id="UP000694001">
    <property type="component" value="Chromosome"/>
</dbReference>
<dbReference type="EMBL" id="CP076448">
    <property type="protein sequence ID" value="QXM24446.1"/>
    <property type="molecule type" value="Genomic_DNA"/>
</dbReference>
<dbReference type="KEGG" id="elio:KO353_14565"/>
<evidence type="ECO:0000313" key="2">
    <source>
        <dbReference type="EMBL" id="QXM24446.1"/>
    </source>
</evidence>